<sequence>MFADDGGAVAEHGVLVRVITRSGGLREVCPTECPFCRAVLAAGDVQYSWHPGRQQRLYHCELCGRGWVPASESLVRETESGELVPVDPPT</sequence>
<organism evidence="1 2">
    <name type="scientific">Saccharothrix hoggarensis</name>
    <dbReference type="NCBI Taxonomy" id="913853"/>
    <lineage>
        <taxon>Bacteria</taxon>
        <taxon>Bacillati</taxon>
        <taxon>Actinomycetota</taxon>
        <taxon>Actinomycetes</taxon>
        <taxon>Pseudonocardiales</taxon>
        <taxon>Pseudonocardiaceae</taxon>
        <taxon>Saccharothrix</taxon>
    </lineage>
</organism>
<name>A0ABW3QIB4_9PSEU</name>
<dbReference type="EMBL" id="JBHTLK010000005">
    <property type="protein sequence ID" value="MFD1145927.1"/>
    <property type="molecule type" value="Genomic_DNA"/>
</dbReference>
<accession>A0ABW3QIB4</accession>
<gene>
    <name evidence="1" type="ORF">ACFQ3T_02180</name>
</gene>
<keyword evidence="2" id="KW-1185">Reference proteome</keyword>
<evidence type="ECO:0000313" key="1">
    <source>
        <dbReference type="EMBL" id="MFD1145927.1"/>
    </source>
</evidence>
<dbReference type="Proteomes" id="UP001597168">
    <property type="component" value="Unassembled WGS sequence"/>
</dbReference>
<reference evidence="2" key="1">
    <citation type="journal article" date="2019" name="Int. J. Syst. Evol. Microbiol.">
        <title>The Global Catalogue of Microorganisms (GCM) 10K type strain sequencing project: providing services to taxonomists for standard genome sequencing and annotation.</title>
        <authorList>
            <consortium name="The Broad Institute Genomics Platform"/>
            <consortium name="The Broad Institute Genome Sequencing Center for Infectious Disease"/>
            <person name="Wu L."/>
            <person name="Ma J."/>
        </authorList>
    </citation>
    <scope>NUCLEOTIDE SEQUENCE [LARGE SCALE GENOMIC DNA]</scope>
    <source>
        <strain evidence="2">CCUG 60214</strain>
    </source>
</reference>
<evidence type="ECO:0000313" key="2">
    <source>
        <dbReference type="Proteomes" id="UP001597168"/>
    </source>
</evidence>
<comment type="caution">
    <text evidence="1">The sequence shown here is derived from an EMBL/GenBank/DDBJ whole genome shotgun (WGS) entry which is preliminary data.</text>
</comment>
<dbReference type="RefSeq" id="WP_380719150.1">
    <property type="nucleotide sequence ID" value="NZ_JBHTLK010000005.1"/>
</dbReference>
<evidence type="ECO:0008006" key="3">
    <source>
        <dbReference type="Google" id="ProtNLM"/>
    </source>
</evidence>
<proteinExistence type="predicted"/>
<protein>
    <recommendedName>
        <fullName evidence="3">Small CPxCG-related zinc finger protein</fullName>
    </recommendedName>
</protein>